<dbReference type="eggNOG" id="COG3533">
    <property type="taxonomic scope" value="Bacteria"/>
</dbReference>
<sequence>MAGRAIESAGDLNTVWVPSFLRQYQFKGPLERAFNLYLRLGRRWSPGDKVALELALSPRRIFAHPKVIPDQGRTALMRGPLVYCLEEVDNGPDLNSLVLTDDVAIEVHASKDLPTNTLVASAIREHWPDEALYRAIPPLRKETLIRAVPYYAWDNRARGAMLTWIRRETGK</sequence>
<reference evidence="3" key="1">
    <citation type="submission" date="2013-04" db="EMBL/GenBank/DDBJ databases">
        <title>Thioclava sp. 13D2W-2 Genome Sequencing.</title>
        <authorList>
            <person name="Lai Q."/>
            <person name="Li G."/>
            <person name="Shao Z."/>
        </authorList>
    </citation>
    <scope>NUCLEOTIDE SEQUENCE [LARGE SCALE GENOMIC DNA]</scope>
    <source>
        <strain evidence="3">13D2W-2</strain>
    </source>
</reference>
<dbReference type="Proteomes" id="UP000028607">
    <property type="component" value="Unassembled WGS sequence"/>
</dbReference>
<dbReference type="STRING" id="1317124.DW2_16355"/>
<feature type="domain" description="Non-reducing end beta-L-arabinofuranosidase-like GH127 C-terminal" evidence="1">
    <location>
        <begin position="58"/>
        <end position="166"/>
    </location>
</feature>
<dbReference type="PATRIC" id="fig|1317124.6.peg.3292"/>
<protein>
    <recommendedName>
        <fullName evidence="1">Non-reducing end beta-L-arabinofuranosidase-like GH127 C-terminal domain-containing protein</fullName>
    </recommendedName>
</protein>
<gene>
    <name evidence="2" type="ORF">DW2_16355</name>
</gene>
<proteinExistence type="predicted"/>
<dbReference type="PANTHER" id="PTHR43465:SF2">
    <property type="entry name" value="DUF1680 DOMAIN PROTEIN (AFU_ORTHOLOGUE AFUA_1G08910)"/>
    <property type="match status" value="1"/>
</dbReference>
<keyword evidence="3" id="KW-1185">Reference proteome</keyword>
<name>A0A085TSX0_9RHOB</name>
<organism evidence="2 3">
    <name type="scientific">Thioclava atlantica</name>
    <dbReference type="NCBI Taxonomy" id="1317124"/>
    <lineage>
        <taxon>Bacteria</taxon>
        <taxon>Pseudomonadati</taxon>
        <taxon>Pseudomonadota</taxon>
        <taxon>Alphaproteobacteria</taxon>
        <taxon>Rhodobacterales</taxon>
        <taxon>Paracoccaceae</taxon>
        <taxon>Thioclava</taxon>
    </lineage>
</organism>
<dbReference type="PANTHER" id="PTHR43465">
    <property type="entry name" value="DUF1680 DOMAIN PROTEIN (AFU_ORTHOLOGUE AFUA_1G08910)"/>
    <property type="match status" value="1"/>
</dbReference>
<comment type="caution">
    <text evidence="2">The sequence shown here is derived from an EMBL/GenBank/DDBJ whole genome shotgun (WGS) entry which is preliminary data.</text>
</comment>
<dbReference type="OrthoDB" id="9757939at2"/>
<dbReference type="Pfam" id="PF20737">
    <property type="entry name" value="Glyco_hydro127C"/>
    <property type="match status" value="1"/>
</dbReference>
<dbReference type="InterPro" id="IPR049174">
    <property type="entry name" value="Beta-AFase-like"/>
</dbReference>
<evidence type="ECO:0000313" key="3">
    <source>
        <dbReference type="Proteomes" id="UP000028607"/>
    </source>
</evidence>
<dbReference type="InterPro" id="IPR049049">
    <property type="entry name" value="Beta-AFase-like_GH127_C"/>
</dbReference>
<dbReference type="EMBL" id="AQRC01000015">
    <property type="protein sequence ID" value="KFE33817.1"/>
    <property type="molecule type" value="Genomic_DNA"/>
</dbReference>
<accession>A0A085TSX0</accession>
<evidence type="ECO:0000313" key="2">
    <source>
        <dbReference type="EMBL" id="KFE33817.1"/>
    </source>
</evidence>
<evidence type="ECO:0000259" key="1">
    <source>
        <dbReference type="Pfam" id="PF20737"/>
    </source>
</evidence>
<dbReference type="AlphaFoldDB" id="A0A085TSX0"/>
<reference evidence="2 3" key="2">
    <citation type="journal article" date="2015" name="Antonie Van Leeuwenhoek">
        <title>Thioclava indica sp. nov., isolated from surface seawater of the Indian Ocean.</title>
        <authorList>
            <person name="Liu Y."/>
            <person name="Lai Q."/>
            <person name="Du J."/>
            <person name="Xu H."/>
            <person name="Jiang L."/>
            <person name="Shao Z."/>
        </authorList>
    </citation>
    <scope>NUCLEOTIDE SEQUENCE [LARGE SCALE GENOMIC DNA]</scope>
    <source>
        <strain evidence="2 3">13D2W-2</strain>
    </source>
</reference>